<dbReference type="GO" id="GO:0017056">
    <property type="term" value="F:structural constituent of nuclear pore"/>
    <property type="evidence" value="ECO:0007669"/>
    <property type="project" value="InterPro"/>
</dbReference>
<evidence type="ECO:0000313" key="18">
    <source>
        <dbReference type="Proteomes" id="UP000091918"/>
    </source>
</evidence>
<feature type="compositionally biased region" description="Low complexity" evidence="14">
    <location>
        <begin position="318"/>
        <end position="344"/>
    </location>
</feature>
<evidence type="ECO:0000256" key="14">
    <source>
        <dbReference type="SAM" id="MobiDB-lite"/>
    </source>
</evidence>
<dbReference type="GO" id="GO:0044613">
    <property type="term" value="C:nuclear pore central transport channel"/>
    <property type="evidence" value="ECO:0007669"/>
    <property type="project" value="TreeGrafter"/>
</dbReference>
<dbReference type="EMBL" id="LGUA01000271">
    <property type="protein sequence ID" value="OAX82667.1"/>
    <property type="molecule type" value="Genomic_DNA"/>
</dbReference>
<feature type="compositionally biased region" description="Polar residues" evidence="14">
    <location>
        <begin position="350"/>
        <end position="369"/>
    </location>
</feature>
<dbReference type="Pfam" id="PF05064">
    <property type="entry name" value="Nsp1_C"/>
    <property type="match status" value="1"/>
</dbReference>
<keyword evidence="10" id="KW-0539">Nucleus</keyword>
<dbReference type="InterPro" id="IPR026010">
    <property type="entry name" value="NSP1/NUP62"/>
</dbReference>
<evidence type="ECO:0000256" key="8">
    <source>
        <dbReference type="ARBA" id="ARBA00023010"/>
    </source>
</evidence>
<organism evidence="17 18">
    <name type="scientific">Emergomyces africanus</name>
    <dbReference type="NCBI Taxonomy" id="1955775"/>
    <lineage>
        <taxon>Eukaryota</taxon>
        <taxon>Fungi</taxon>
        <taxon>Dikarya</taxon>
        <taxon>Ascomycota</taxon>
        <taxon>Pezizomycotina</taxon>
        <taxon>Eurotiomycetes</taxon>
        <taxon>Eurotiomycetidae</taxon>
        <taxon>Onygenales</taxon>
        <taxon>Ajellomycetaceae</taxon>
        <taxon>Emergomyces</taxon>
    </lineage>
</organism>
<evidence type="ECO:0000256" key="10">
    <source>
        <dbReference type="ARBA" id="ARBA00023242"/>
    </source>
</evidence>
<dbReference type="FunFam" id="1.20.5.170:FF:000040">
    <property type="entry name" value="Nuclear pore glycoprotein p62"/>
    <property type="match status" value="1"/>
</dbReference>
<dbReference type="EMBL" id="LGUA01000271">
    <property type="protein sequence ID" value="OAX82670.1"/>
    <property type="molecule type" value="Genomic_DNA"/>
</dbReference>
<evidence type="ECO:0000256" key="2">
    <source>
        <dbReference type="ARBA" id="ARBA00004567"/>
    </source>
</evidence>
<evidence type="ECO:0000256" key="1">
    <source>
        <dbReference type="ARBA" id="ARBA00004335"/>
    </source>
</evidence>
<dbReference type="STRING" id="1658172.A0A1B7P0X4"/>
<reference evidence="17 18" key="1">
    <citation type="submission" date="2015-07" db="EMBL/GenBank/DDBJ databases">
        <title>Emmonsia species relationships and genome sequence.</title>
        <authorList>
            <person name="Cuomo C.A."/>
            <person name="Schwartz I.S."/>
            <person name="Kenyon C."/>
            <person name="de Hoog G.S."/>
            <person name="Govender N.P."/>
            <person name="Botha A."/>
            <person name="Moreno L."/>
            <person name="de Vries M."/>
            <person name="Munoz J.F."/>
            <person name="Stielow J.B."/>
        </authorList>
    </citation>
    <scope>NUCLEOTIDE SEQUENCE [LARGE SCALE GENOMIC DNA]</scope>
    <source>
        <strain evidence="17 18">CBS 136260</strain>
    </source>
</reference>
<keyword evidence="7" id="KW-0653">Protein transport</keyword>
<evidence type="ECO:0000256" key="13">
    <source>
        <dbReference type="ARBA" id="ARBA00081079"/>
    </source>
</evidence>
<evidence type="ECO:0000256" key="12">
    <source>
        <dbReference type="ARBA" id="ARBA00078941"/>
    </source>
</evidence>
<dbReference type="GO" id="GO:0006606">
    <property type="term" value="P:protein import into nucleus"/>
    <property type="evidence" value="ECO:0007669"/>
    <property type="project" value="TreeGrafter"/>
</dbReference>
<evidence type="ECO:0000256" key="5">
    <source>
        <dbReference type="ARBA" id="ARBA00022448"/>
    </source>
</evidence>
<keyword evidence="9" id="KW-0906">Nuclear pore complex</keyword>
<dbReference type="Proteomes" id="UP000091918">
    <property type="component" value="Unassembled WGS sequence"/>
</dbReference>
<evidence type="ECO:0000313" key="17">
    <source>
        <dbReference type="EMBL" id="OAX82670.1"/>
    </source>
</evidence>
<comment type="similarity">
    <text evidence="4">Belongs to the nucleoporin NSP1/NUP62 family.</text>
</comment>
<evidence type="ECO:0000256" key="3">
    <source>
        <dbReference type="ARBA" id="ARBA00004620"/>
    </source>
</evidence>
<evidence type="ECO:0000256" key="7">
    <source>
        <dbReference type="ARBA" id="ARBA00022927"/>
    </source>
</evidence>
<feature type="compositionally biased region" description="Polar residues" evidence="14">
    <location>
        <begin position="265"/>
        <end position="289"/>
    </location>
</feature>
<dbReference type="AlphaFoldDB" id="A0A1B7P0X4"/>
<keyword evidence="8" id="KW-0811">Translocation</keyword>
<sequence>MSNRFQFGTPSTSGGSNTPVFGTAGTSPFSQPASGNTGNIFGNIGATPTTSGASSAPLFGALTTPASGQTTTLFGGPSSKPISGAGSATPPGGQASTANLFGATSQTPKSTEPASSGQVQSGLFGASGQATPATSNMFGKATPAPSGASPLFGNLSTTPAGPPPQASTGQNLFTAQASTKPGEQIQFFGQKPSSPAPFDGLNATTSALPPTNTPTTTATTPSFFPNTTQSQTPSASNTFAPLATQSQGAEAGKSDTKPNPFGAAGTSTTPQSSGFLFNTAGTSGAQPSQKTSSFPSSKPASSAFTPGAVSDSAQKLPPASIGGTSASTSAPSTSATTTAAPAGGMFSGLGTPQTNASKDSNAPATSTGQPTGGMFNLNKSTTTTAPATSSPAIASSSAAAPTANATATTTGAGVATSTAATAGGLGASTVGPTPPAQSRLKNKTMDEIITRWATDLTKYQKEFQEQAEQVATWDRMLVENGTKVQKLYGNTVDAERATQEVERQLASVEGQQDELSSWLDRYEQEVETLLSKQVGITDSLQGPDQERERTYKLAERLSERLNEMGQDLGSMIEEVNSASSALSKATKADEPISQIVRVLNSHLSQLQLIDQGAADLHAKIAASQKLGGSLSAHQHQGPYGQYRSGTGTGIGGGGAAEDFYRAYMGRR</sequence>
<dbReference type="InterPro" id="IPR007758">
    <property type="entry name" value="Nucleoporin_NSP1_C"/>
</dbReference>
<keyword evidence="6" id="KW-0509">mRNA transport</keyword>
<evidence type="ECO:0000256" key="6">
    <source>
        <dbReference type="ARBA" id="ARBA00022816"/>
    </source>
</evidence>
<feature type="compositionally biased region" description="Polar residues" evidence="14">
    <location>
        <begin position="64"/>
        <end position="73"/>
    </location>
</feature>
<feature type="compositionally biased region" description="Polar residues" evidence="14">
    <location>
        <begin position="1"/>
        <end position="54"/>
    </location>
</feature>
<dbReference type="PANTHER" id="PTHR12084">
    <property type="entry name" value="NUCLEAR PORE GLYCOPROTEIN P62-RELATED"/>
    <property type="match status" value="1"/>
</dbReference>
<keyword evidence="18" id="KW-1185">Reference proteome</keyword>
<proteinExistence type="inferred from homology"/>
<protein>
    <recommendedName>
        <fullName evidence="11">Nucleoporin NSP1</fullName>
    </recommendedName>
    <alternativeName>
        <fullName evidence="12">Nuclear pore protein NSP1</fullName>
    </alternativeName>
    <alternativeName>
        <fullName evidence="13">Nucleoskeletal-like protein</fullName>
    </alternativeName>
</protein>
<feature type="region of interest" description="Disordered" evidence="14">
    <location>
        <begin position="1"/>
        <end position="393"/>
    </location>
</feature>
<dbReference type="GO" id="GO:0006405">
    <property type="term" value="P:RNA export from nucleus"/>
    <property type="evidence" value="ECO:0007669"/>
    <property type="project" value="TreeGrafter"/>
</dbReference>
<evidence type="ECO:0000256" key="11">
    <source>
        <dbReference type="ARBA" id="ARBA00068864"/>
    </source>
</evidence>
<evidence type="ECO:0000313" key="16">
    <source>
        <dbReference type="EMBL" id="OAX82667.1"/>
    </source>
</evidence>
<comment type="caution">
    <text evidence="17">The sequence shown here is derived from an EMBL/GenBank/DDBJ whole genome shotgun (WGS) entry which is preliminary data.</text>
</comment>
<keyword evidence="5" id="KW-0813">Transport</keyword>
<feature type="compositionally biased region" description="Polar residues" evidence="14">
    <location>
        <begin position="229"/>
        <end position="248"/>
    </location>
</feature>
<evidence type="ECO:0000256" key="4">
    <source>
        <dbReference type="ARBA" id="ARBA00005911"/>
    </source>
</evidence>
<gene>
    <name evidence="16" type="ORF">ACJ72_02980</name>
    <name evidence="17" type="ORF">ACJ72_02983</name>
</gene>
<evidence type="ECO:0000256" key="9">
    <source>
        <dbReference type="ARBA" id="ARBA00023132"/>
    </source>
</evidence>
<feature type="compositionally biased region" description="Polar residues" evidence="14">
    <location>
        <begin position="94"/>
        <end position="121"/>
    </location>
</feature>
<dbReference type="Gene3D" id="1.20.5.170">
    <property type="match status" value="1"/>
</dbReference>
<feature type="compositionally biased region" description="Low complexity" evidence="14">
    <location>
        <begin position="380"/>
        <end position="393"/>
    </location>
</feature>
<comment type="subcellular location">
    <subcellularLocation>
        <location evidence="1">Nucleus membrane</location>
        <topology evidence="1">Peripheral membrane protein</topology>
        <orientation evidence="1">Cytoplasmic side</orientation>
    </subcellularLocation>
    <subcellularLocation>
        <location evidence="3">Nucleus membrane</location>
        <topology evidence="3">Peripheral membrane protein</topology>
        <orientation evidence="3">Nucleoplasmic side</orientation>
    </subcellularLocation>
    <subcellularLocation>
        <location evidence="2">Nucleus</location>
        <location evidence="2">Nuclear pore complex</location>
    </subcellularLocation>
</comment>
<dbReference type="GO" id="GO:0051028">
    <property type="term" value="P:mRNA transport"/>
    <property type="evidence" value="ECO:0007669"/>
    <property type="project" value="UniProtKB-KW"/>
</dbReference>
<feature type="domain" description="Nucleoporin NSP1-like C-terminal" evidence="15">
    <location>
        <begin position="429"/>
        <end position="534"/>
    </location>
</feature>
<feature type="region of interest" description="Disordered" evidence="14">
    <location>
        <begin position="422"/>
        <end position="442"/>
    </location>
</feature>
<accession>A0A1B7P0X4</accession>
<dbReference type="PANTHER" id="PTHR12084:SF0">
    <property type="entry name" value="NUCLEAR PORE GLYCOPROTEIN P62"/>
    <property type="match status" value="1"/>
</dbReference>
<evidence type="ECO:0000259" key="15">
    <source>
        <dbReference type="Pfam" id="PF05064"/>
    </source>
</evidence>
<dbReference type="GO" id="GO:0005543">
    <property type="term" value="F:phospholipid binding"/>
    <property type="evidence" value="ECO:0007669"/>
    <property type="project" value="TreeGrafter"/>
</dbReference>
<feature type="compositionally biased region" description="Low complexity" evidence="14">
    <location>
        <begin position="204"/>
        <end position="228"/>
    </location>
</feature>
<name>A0A1B7P0X4_9EURO</name>
<dbReference type="GO" id="GO:0031965">
    <property type="term" value="C:nuclear membrane"/>
    <property type="evidence" value="ECO:0007669"/>
    <property type="project" value="UniProtKB-SubCell"/>
</dbReference>
<feature type="compositionally biased region" description="Low complexity" evidence="14">
    <location>
        <begin position="290"/>
        <end position="305"/>
    </location>
</feature>
<feature type="compositionally biased region" description="Polar residues" evidence="14">
    <location>
        <begin position="166"/>
        <end position="181"/>
    </location>
</feature>
<feature type="compositionally biased region" description="Polar residues" evidence="14">
    <location>
        <begin position="128"/>
        <end position="137"/>
    </location>
</feature>
<dbReference type="OrthoDB" id="344345at2759"/>